<dbReference type="SUPFAM" id="SSF53187">
    <property type="entry name" value="Zn-dependent exopeptidases"/>
    <property type="match status" value="1"/>
</dbReference>
<evidence type="ECO:0000256" key="9">
    <source>
        <dbReference type="ARBA" id="ARBA00023180"/>
    </source>
</evidence>
<evidence type="ECO:0000259" key="12">
    <source>
        <dbReference type="Pfam" id="PF18266"/>
    </source>
</evidence>
<dbReference type="Pfam" id="PF18266">
    <property type="entry name" value="Ncstrn_small"/>
    <property type="match status" value="1"/>
</dbReference>
<evidence type="ECO:0000256" key="2">
    <source>
        <dbReference type="ARBA" id="ARBA00007717"/>
    </source>
</evidence>
<feature type="domain" description="Nicastrin small lobe" evidence="12">
    <location>
        <begin position="24"/>
        <end position="198"/>
    </location>
</feature>
<keyword evidence="14" id="KW-1185">Reference proteome</keyword>
<evidence type="ECO:0000313" key="13">
    <source>
        <dbReference type="EMBL" id="EJK77240.1"/>
    </source>
</evidence>
<protein>
    <recommendedName>
        <fullName evidence="3">Nicastrin</fullName>
    </recommendedName>
</protein>
<dbReference type="InterPro" id="IPR041084">
    <property type="entry name" value="Ncstrn_small"/>
</dbReference>
<keyword evidence="6" id="KW-0914">Notch signaling pathway</keyword>
<comment type="caution">
    <text evidence="13">The sequence shown here is derived from an EMBL/GenBank/DDBJ whole genome shotgun (WGS) entry which is preliminary data.</text>
</comment>
<name>K0TI67_THAOC</name>
<keyword evidence="9" id="KW-0325">Glycoprotein</keyword>
<dbReference type="InterPro" id="IPR008710">
    <property type="entry name" value="Nicastrin"/>
</dbReference>
<dbReference type="Proteomes" id="UP000266841">
    <property type="component" value="Unassembled WGS sequence"/>
</dbReference>
<evidence type="ECO:0000256" key="3">
    <source>
        <dbReference type="ARBA" id="ARBA00015303"/>
    </source>
</evidence>
<accession>K0TI67</accession>
<comment type="similarity">
    <text evidence="2">Belongs to the nicastrin family.</text>
</comment>
<dbReference type="GO" id="GO:0016485">
    <property type="term" value="P:protein processing"/>
    <property type="evidence" value="ECO:0007669"/>
    <property type="project" value="InterPro"/>
</dbReference>
<dbReference type="EMBL" id="AGNL01001126">
    <property type="protein sequence ID" value="EJK77240.1"/>
    <property type="molecule type" value="Genomic_DNA"/>
</dbReference>
<dbReference type="GO" id="GO:0007219">
    <property type="term" value="P:Notch signaling pathway"/>
    <property type="evidence" value="ECO:0007669"/>
    <property type="project" value="UniProtKB-KW"/>
</dbReference>
<feature type="compositionally biased region" description="Low complexity" evidence="10">
    <location>
        <begin position="120"/>
        <end position="136"/>
    </location>
</feature>
<feature type="region of interest" description="Disordered" evidence="10">
    <location>
        <begin position="114"/>
        <end position="148"/>
    </location>
</feature>
<evidence type="ECO:0000256" key="4">
    <source>
        <dbReference type="ARBA" id="ARBA00022692"/>
    </source>
</evidence>
<dbReference type="OrthoDB" id="10265862at2759"/>
<dbReference type="Gene3D" id="3.40.630.10">
    <property type="entry name" value="Zn peptidases"/>
    <property type="match status" value="1"/>
</dbReference>
<gene>
    <name evidence="13" type="ORF">THAOC_00937</name>
</gene>
<keyword evidence="8 11" id="KW-0472">Membrane</keyword>
<keyword evidence="4 11" id="KW-0812">Transmembrane</keyword>
<comment type="subcellular location">
    <subcellularLocation>
        <location evidence="1">Membrane</location>
        <topology evidence="1">Single-pass type I membrane protein</topology>
    </subcellularLocation>
</comment>
<proteinExistence type="inferred from homology"/>
<dbReference type="AlphaFoldDB" id="K0TI67"/>
<dbReference type="Pfam" id="PF05450">
    <property type="entry name" value="Nicastrin"/>
    <property type="match status" value="1"/>
</dbReference>
<evidence type="ECO:0000256" key="8">
    <source>
        <dbReference type="ARBA" id="ARBA00023136"/>
    </source>
</evidence>
<organism evidence="13 14">
    <name type="scientific">Thalassiosira oceanica</name>
    <name type="common">Marine diatom</name>
    <dbReference type="NCBI Taxonomy" id="159749"/>
    <lineage>
        <taxon>Eukaryota</taxon>
        <taxon>Sar</taxon>
        <taxon>Stramenopiles</taxon>
        <taxon>Ochrophyta</taxon>
        <taxon>Bacillariophyta</taxon>
        <taxon>Coscinodiscophyceae</taxon>
        <taxon>Thalassiosirophycidae</taxon>
        <taxon>Thalassiosirales</taxon>
        <taxon>Thalassiosiraceae</taxon>
        <taxon>Thalassiosira</taxon>
    </lineage>
</organism>
<evidence type="ECO:0000256" key="1">
    <source>
        <dbReference type="ARBA" id="ARBA00004479"/>
    </source>
</evidence>
<dbReference type="OMA" id="IAGAYQN"/>
<dbReference type="eggNOG" id="KOG2657">
    <property type="taxonomic scope" value="Eukaryota"/>
</dbReference>
<evidence type="ECO:0000256" key="10">
    <source>
        <dbReference type="SAM" id="MobiDB-lite"/>
    </source>
</evidence>
<sequence>MSASSASLDVPFNSAHFEALPSAACVTLYHRSGRAGCGTFSRATMTGRLLDWTSVTSSNNADEASPSTTVPPYVAVIDEKDYTLENVARLQSYASEYLAGDEFGPVDEGGPLRGVLVLAGGSSSGNSSESDNNSRSPEPMTPSGYGTPMSSLTIGSSYAWNVYGDGLAMANMYGLPTVLVTDTDTSSYLRGVATDQSNSIAVSTGESAAQGLNAAVYPSIVSEFNFYMGPGGETTEDGNEVYNSQKCLEWKDTDGKSSPKCAPLGGNSVWATAGTPLSAGYQEGDDKPTILVATSIDSTSMFHTVSPGASNAASNILTLLMAAKLIGSVKDETLDGLNSRITFGFFQGESFAGNEGVPSVYKRKDEGIARACLHPLRADLTFQNLGAVQGMIAVDQVANLGNSKNMYVHSGESTDGGAGLAGFLSEVLIELSADGDYSAQAASVGNQDDGTTPIPPTPLSSLVQLSSSSTGGVVLTGFDDAFMADSRYHSHLDSASKGQTIDKDAIASAATLVARSAIAGAYQNGDNEIDAETASAYALEALPDAVSSSSGAFSSLYDCLFVDGNCQTFVNAGSVEANNDGVRTGTNLGLGLPLETPPSYYTSIYYSESGQAFVKASGRYYGSMIEGEEDPDGEVVKNYGDDASDAVLVRPSLLEMSIFGLLNNYLGQGAVTASEDGTSPTLASCSSVNDCASVSYCSATSLSATCASGQCVCGSRSHYHLALDEALSATANDIVGMFSVDENEQHSAMYTEPYWSSSVGCRLYNDAGKDPGIWTASVGFLFSLGCALFVRRLKAEMVKEKVY</sequence>
<dbReference type="PANTHER" id="PTHR21092:SF0">
    <property type="entry name" value="NICASTRIN"/>
    <property type="match status" value="1"/>
</dbReference>
<keyword evidence="7 11" id="KW-1133">Transmembrane helix</keyword>
<evidence type="ECO:0000256" key="5">
    <source>
        <dbReference type="ARBA" id="ARBA00022729"/>
    </source>
</evidence>
<reference evidence="13 14" key="1">
    <citation type="journal article" date="2012" name="Genome Biol.">
        <title>Genome and low-iron response of an oceanic diatom adapted to chronic iron limitation.</title>
        <authorList>
            <person name="Lommer M."/>
            <person name="Specht M."/>
            <person name="Roy A.S."/>
            <person name="Kraemer L."/>
            <person name="Andreson R."/>
            <person name="Gutowska M.A."/>
            <person name="Wolf J."/>
            <person name="Bergner S.V."/>
            <person name="Schilhabel M.B."/>
            <person name="Klostermeier U.C."/>
            <person name="Beiko R.G."/>
            <person name="Rosenstiel P."/>
            <person name="Hippler M."/>
            <person name="Laroche J."/>
        </authorList>
    </citation>
    <scope>NUCLEOTIDE SEQUENCE [LARGE SCALE GENOMIC DNA]</scope>
    <source>
        <strain evidence="13 14">CCMP1005</strain>
    </source>
</reference>
<dbReference type="GO" id="GO:0005886">
    <property type="term" value="C:plasma membrane"/>
    <property type="evidence" value="ECO:0007669"/>
    <property type="project" value="UniProtKB-ARBA"/>
</dbReference>
<evidence type="ECO:0000256" key="6">
    <source>
        <dbReference type="ARBA" id="ARBA00022976"/>
    </source>
</evidence>
<evidence type="ECO:0000313" key="14">
    <source>
        <dbReference type="Proteomes" id="UP000266841"/>
    </source>
</evidence>
<keyword evidence="5" id="KW-0732">Signal</keyword>
<evidence type="ECO:0000256" key="11">
    <source>
        <dbReference type="SAM" id="Phobius"/>
    </source>
</evidence>
<evidence type="ECO:0000256" key="7">
    <source>
        <dbReference type="ARBA" id="ARBA00022989"/>
    </source>
</evidence>
<dbReference type="PANTHER" id="PTHR21092">
    <property type="entry name" value="NICASTRIN"/>
    <property type="match status" value="1"/>
</dbReference>
<feature type="transmembrane region" description="Helical" evidence="11">
    <location>
        <begin position="772"/>
        <end position="790"/>
    </location>
</feature>